<dbReference type="PROSITE" id="PS01036">
    <property type="entry name" value="HSP70_3"/>
    <property type="match status" value="1"/>
</dbReference>
<dbReference type="SUPFAM" id="SSF53067">
    <property type="entry name" value="Actin-like ATPase domain"/>
    <property type="match status" value="2"/>
</dbReference>
<feature type="region of interest" description="Disordered" evidence="6">
    <location>
        <begin position="629"/>
        <end position="667"/>
    </location>
</feature>
<dbReference type="Gene3D" id="3.30.420.40">
    <property type="match status" value="2"/>
</dbReference>
<dbReference type="NCBIfam" id="NF001413">
    <property type="entry name" value="PRK00290.1"/>
    <property type="match status" value="1"/>
</dbReference>
<dbReference type="Gene3D" id="3.90.640.10">
    <property type="entry name" value="Actin, Chain A, domain 4"/>
    <property type="match status" value="1"/>
</dbReference>
<dbReference type="InterPro" id="IPR029047">
    <property type="entry name" value="HSP70_peptide-bd_sf"/>
</dbReference>
<keyword evidence="2 4" id="KW-0547">Nucleotide-binding</keyword>
<dbReference type="NCBIfam" id="TIGR02350">
    <property type="entry name" value="prok_dnaK"/>
    <property type="match status" value="1"/>
</dbReference>
<dbReference type="FunFam" id="3.30.30.30:FF:000003">
    <property type="entry name" value="Heat shock protein 9"/>
    <property type="match status" value="1"/>
</dbReference>
<evidence type="ECO:0000256" key="6">
    <source>
        <dbReference type="SAM" id="MobiDB-lite"/>
    </source>
</evidence>
<evidence type="ECO:0000256" key="1">
    <source>
        <dbReference type="ARBA" id="ARBA00007381"/>
    </source>
</evidence>
<comment type="similarity">
    <text evidence="1 4">Belongs to the heat shock protein 70 family.</text>
</comment>
<dbReference type="FunFam" id="3.30.420.40:FF:000004">
    <property type="entry name" value="Molecular chaperone DnaK"/>
    <property type="match status" value="1"/>
</dbReference>
<sequence>MFLLRPVSAAFRSKKCLLASSLCRSVSTGNVIGIDLGTTFSAVAVMDGSQAKIIENSEGQRTTPSVVAFAEKDGGKLVGSVARRQAVTNPSNTFYATKRLIGRRYDDPATAKDKKMVSYKIVAGPNGDAWVEDAKGKQYSPSQIGAFVLEKMKQTAGDYLGEKVSHAVVTVPAYFDDSQRQATKDAGKIAGLTVDRVINEPTAACLAYGLERSGDQKIAVYDLGGGTFDVSILDMAEGVFEVKATNGDTFLGGEDFDNEIVKYLAAEFKKKNQIDLMQDNLALQRLKECAEAAKIELSSTTSTDIKAPFIMMQPSGGGALHLDTTLSRAKFEGLVQHLIDRTRHPMEQCLKDSGFEKKELSTILLVGGMTRMPKVQEFVKNFFGQSPSKSVNPDEVVALGAAIQGGVLMGKVKDIILLDVTPLTLGIETLGGISTPIIDKNTTIPTKKDQIFSTASDNQTIVGIKVLQGERPMAADNKLLGEFNLEGIAPAPKGVPKINVIFDIDASGIVSVTAKDNHTQKEQRITVQSDGGLSAADIEDMKQQAKLHEEADKVTREKVEVRNNADQLLNQTKSTFEEHKSKLPPEDATKIEEDIQALEDALANDSIEIEPLREKLNALKQSAMKIGDAVYKSGQSEPSEKSKGDESNETEHADAEYEETDKKKKDE</sequence>
<dbReference type="SUPFAM" id="SSF100920">
    <property type="entry name" value="Heat shock protein 70kD (HSP70), peptide-binding domain"/>
    <property type="match status" value="1"/>
</dbReference>
<dbReference type="InterPro" id="IPR012725">
    <property type="entry name" value="Chaperone_DnaK"/>
</dbReference>
<dbReference type="PROSITE" id="PS00329">
    <property type="entry name" value="HSP70_2"/>
    <property type="match status" value="1"/>
</dbReference>
<evidence type="ECO:0000256" key="4">
    <source>
        <dbReference type="RuleBase" id="RU003322"/>
    </source>
</evidence>
<dbReference type="HAMAP" id="MF_00332">
    <property type="entry name" value="DnaK"/>
    <property type="match status" value="1"/>
</dbReference>
<dbReference type="AlphaFoldDB" id="A0A6A7G1I7"/>
<dbReference type="PROSITE" id="PS00297">
    <property type="entry name" value="HSP70_1"/>
    <property type="match status" value="1"/>
</dbReference>
<dbReference type="Gene3D" id="2.60.34.10">
    <property type="entry name" value="Substrate Binding Domain Of DNAk, Chain A, domain 1"/>
    <property type="match status" value="1"/>
</dbReference>
<feature type="compositionally biased region" description="Basic and acidic residues" evidence="6">
    <location>
        <begin position="638"/>
        <end position="667"/>
    </location>
</feature>
<dbReference type="Gene3D" id="1.20.1270.10">
    <property type="match status" value="1"/>
</dbReference>
<dbReference type="GO" id="GO:0051082">
    <property type="term" value="F:unfolded protein binding"/>
    <property type="evidence" value="ECO:0007669"/>
    <property type="project" value="InterPro"/>
</dbReference>
<dbReference type="GO" id="GO:0005524">
    <property type="term" value="F:ATP binding"/>
    <property type="evidence" value="ECO:0007669"/>
    <property type="project" value="UniProtKB-KW"/>
</dbReference>
<dbReference type="GO" id="GO:0140662">
    <property type="term" value="F:ATP-dependent protein folding chaperone"/>
    <property type="evidence" value="ECO:0007669"/>
    <property type="project" value="InterPro"/>
</dbReference>
<keyword evidence="3 4" id="KW-0067">ATP-binding</keyword>
<dbReference type="FunFam" id="3.90.640.10:FF:000003">
    <property type="entry name" value="Molecular chaperone DnaK"/>
    <property type="match status" value="1"/>
</dbReference>
<dbReference type="Pfam" id="PF00012">
    <property type="entry name" value="HSP70"/>
    <property type="match status" value="1"/>
</dbReference>
<dbReference type="InterPro" id="IPR013126">
    <property type="entry name" value="Hsp_70_fam"/>
</dbReference>
<dbReference type="InterPro" id="IPR018181">
    <property type="entry name" value="Heat_shock_70_CS"/>
</dbReference>
<reference evidence="7" key="1">
    <citation type="submission" date="2017-11" db="EMBL/GenBank/DDBJ databases">
        <title>The sensing device of the deep-sea amphipod.</title>
        <authorList>
            <person name="Kobayashi H."/>
            <person name="Nagahama T."/>
            <person name="Arai W."/>
            <person name="Sasagawa Y."/>
            <person name="Umeda M."/>
            <person name="Hayashi T."/>
            <person name="Nikaido I."/>
            <person name="Watanabe H."/>
            <person name="Oguri K."/>
            <person name="Kitazato H."/>
            <person name="Fujioka K."/>
            <person name="Kido Y."/>
            <person name="Takami H."/>
        </authorList>
    </citation>
    <scope>NUCLEOTIDE SEQUENCE</scope>
    <source>
        <tissue evidence="7">Whole body</tissue>
    </source>
</reference>
<organism evidence="7">
    <name type="scientific">Hirondellea gigas</name>
    <dbReference type="NCBI Taxonomy" id="1518452"/>
    <lineage>
        <taxon>Eukaryota</taxon>
        <taxon>Metazoa</taxon>
        <taxon>Ecdysozoa</taxon>
        <taxon>Arthropoda</taxon>
        <taxon>Crustacea</taxon>
        <taxon>Multicrustacea</taxon>
        <taxon>Malacostraca</taxon>
        <taxon>Eumalacostraca</taxon>
        <taxon>Peracarida</taxon>
        <taxon>Amphipoda</taxon>
        <taxon>Amphilochidea</taxon>
        <taxon>Lysianassida</taxon>
        <taxon>Lysianassidira</taxon>
        <taxon>Lysianassoidea</taxon>
        <taxon>Lysianassidae</taxon>
        <taxon>Hirondellea</taxon>
    </lineage>
</organism>
<evidence type="ECO:0000313" key="7">
    <source>
        <dbReference type="EMBL" id="LAC24631.1"/>
    </source>
</evidence>
<dbReference type="InterPro" id="IPR043129">
    <property type="entry name" value="ATPase_NBD"/>
</dbReference>
<dbReference type="FunFam" id="3.30.420.40:FF:000020">
    <property type="entry name" value="Chaperone protein HscA homolog"/>
    <property type="match status" value="1"/>
</dbReference>
<dbReference type="PRINTS" id="PR00301">
    <property type="entry name" value="HEATSHOCK70"/>
</dbReference>
<evidence type="ECO:0000256" key="5">
    <source>
        <dbReference type="SAM" id="Coils"/>
    </source>
</evidence>
<protein>
    <submittedName>
        <fullName evidence="7">Molecular chaperone DnaK</fullName>
    </submittedName>
</protein>
<accession>A0A6A7G1I7</accession>
<dbReference type="InterPro" id="IPR029048">
    <property type="entry name" value="HSP70_C_sf"/>
</dbReference>
<dbReference type="FunFam" id="2.60.34.10:FF:000014">
    <property type="entry name" value="Chaperone protein DnaK HSP70"/>
    <property type="match status" value="1"/>
</dbReference>
<evidence type="ECO:0000256" key="3">
    <source>
        <dbReference type="ARBA" id="ARBA00022840"/>
    </source>
</evidence>
<keyword evidence="5" id="KW-0175">Coiled coil</keyword>
<name>A0A6A7G1I7_9CRUS</name>
<dbReference type="SUPFAM" id="SSF100934">
    <property type="entry name" value="Heat shock protein 70kD (HSP70), C-terminal subdomain"/>
    <property type="match status" value="1"/>
</dbReference>
<feature type="coiled-coil region" evidence="5">
    <location>
        <begin position="544"/>
        <end position="608"/>
    </location>
</feature>
<dbReference type="PANTHER" id="PTHR19375">
    <property type="entry name" value="HEAT SHOCK PROTEIN 70KDA"/>
    <property type="match status" value="1"/>
</dbReference>
<evidence type="ECO:0000256" key="2">
    <source>
        <dbReference type="ARBA" id="ARBA00022741"/>
    </source>
</evidence>
<dbReference type="EMBL" id="IACT01005477">
    <property type="protein sequence ID" value="LAC24631.1"/>
    <property type="molecule type" value="mRNA"/>
</dbReference>
<proteinExistence type="evidence at transcript level"/>